<feature type="transmembrane region" description="Helical" evidence="1">
    <location>
        <begin position="7"/>
        <end position="25"/>
    </location>
</feature>
<keyword evidence="1" id="KW-1133">Transmembrane helix</keyword>
<protein>
    <submittedName>
        <fullName evidence="2">Uncharacterized protein</fullName>
    </submittedName>
</protein>
<name>A0A380MWC3_9GAMM</name>
<sequence>MQKITLIHEVLIIIAVYSALMHVSLSHQKTLVKLFCLSFAFSIFSLYHLMMRDKLSPAFAMFKHQSISSEILLLIFSATSILLFILMRKHE</sequence>
<reference evidence="2 3" key="1">
    <citation type="submission" date="2018-06" db="EMBL/GenBank/DDBJ databases">
        <authorList>
            <consortium name="Pathogen Informatics"/>
            <person name="Doyle S."/>
        </authorList>
    </citation>
    <scope>NUCLEOTIDE SEQUENCE [LARGE SCALE GENOMIC DNA]</scope>
    <source>
        <strain evidence="2 3">NCTC10717</strain>
    </source>
</reference>
<evidence type="ECO:0000313" key="2">
    <source>
        <dbReference type="EMBL" id="SUO96869.1"/>
    </source>
</evidence>
<proteinExistence type="predicted"/>
<evidence type="ECO:0000313" key="3">
    <source>
        <dbReference type="Proteomes" id="UP000254575"/>
    </source>
</evidence>
<dbReference type="EMBL" id="UHIA01000004">
    <property type="protein sequence ID" value="SUO96869.1"/>
    <property type="molecule type" value="Genomic_DNA"/>
</dbReference>
<keyword evidence="3" id="KW-1185">Reference proteome</keyword>
<dbReference type="AlphaFoldDB" id="A0A380MWC3"/>
<feature type="transmembrane region" description="Helical" evidence="1">
    <location>
        <begin position="71"/>
        <end position="87"/>
    </location>
</feature>
<accession>A0A380MWC3</accession>
<evidence type="ECO:0000256" key="1">
    <source>
        <dbReference type="SAM" id="Phobius"/>
    </source>
</evidence>
<keyword evidence="1" id="KW-0472">Membrane</keyword>
<organism evidence="2 3">
    <name type="scientific">Suttonella indologenes</name>
    <dbReference type="NCBI Taxonomy" id="13276"/>
    <lineage>
        <taxon>Bacteria</taxon>
        <taxon>Pseudomonadati</taxon>
        <taxon>Pseudomonadota</taxon>
        <taxon>Gammaproteobacteria</taxon>
        <taxon>Cardiobacteriales</taxon>
        <taxon>Cardiobacteriaceae</taxon>
        <taxon>Suttonella</taxon>
    </lineage>
</organism>
<gene>
    <name evidence="2" type="ORF">NCTC10717_01220</name>
</gene>
<keyword evidence="1" id="KW-0812">Transmembrane</keyword>
<dbReference type="Proteomes" id="UP000254575">
    <property type="component" value="Unassembled WGS sequence"/>
</dbReference>
<feature type="transmembrane region" description="Helical" evidence="1">
    <location>
        <begin position="31"/>
        <end position="50"/>
    </location>
</feature>